<name>A0ABR3CZ45_NEUIN</name>
<keyword evidence="3" id="KW-1185">Reference proteome</keyword>
<gene>
    <name evidence="2" type="ORF">QR685DRAFT_123818</name>
</gene>
<evidence type="ECO:0000256" key="1">
    <source>
        <dbReference type="SAM" id="MobiDB-lite"/>
    </source>
</evidence>
<accession>A0ABR3CZ45</accession>
<protein>
    <submittedName>
        <fullName evidence="2">Uncharacterized protein</fullName>
    </submittedName>
</protein>
<sequence length="100" mass="10576">MAYLAYLLSKRGIQIGSPSISFIVGPTPLDLFWPLQGHIILHVHGMLRCSAQALVGLNACFLTGLLYISATSTVYVPAQDSASPCPGKEGSFSAAPNTRV</sequence>
<dbReference type="Proteomes" id="UP001451303">
    <property type="component" value="Unassembled WGS sequence"/>
</dbReference>
<evidence type="ECO:0000313" key="2">
    <source>
        <dbReference type="EMBL" id="KAL0465716.1"/>
    </source>
</evidence>
<organism evidence="2 3">
    <name type="scientific">Neurospora intermedia</name>
    <dbReference type="NCBI Taxonomy" id="5142"/>
    <lineage>
        <taxon>Eukaryota</taxon>
        <taxon>Fungi</taxon>
        <taxon>Dikarya</taxon>
        <taxon>Ascomycota</taxon>
        <taxon>Pezizomycotina</taxon>
        <taxon>Sordariomycetes</taxon>
        <taxon>Sordariomycetidae</taxon>
        <taxon>Sordariales</taxon>
        <taxon>Sordariaceae</taxon>
        <taxon>Neurospora</taxon>
    </lineage>
</organism>
<comment type="caution">
    <text evidence="2">The sequence shown here is derived from an EMBL/GenBank/DDBJ whole genome shotgun (WGS) entry which is preliminary data.</text>
</comment>
<dbReference type="EMBL" id="JAVLET010000015">
    <property type="protein sequence ID" value="KAL0465716.1"/>
    <property type="molecule type" value="Genomic_DNA"/>
</dbReference>
<reference evidence="2 3" key="1">
    <citation type="submission" date="2023-09" db="EMBL/GenBank/DDBJ databases">
        <title>Multi-omics analysis of a traditional fermented food reveals byproduct-associated fungal strains for waste-to-food upcycling.</title>
        <authorList>
            <consortium name="Lawrence Berkeley National Laboratory"/>
            <person name="Rekdal V.M."/>
            <person name="Villalobos-Escobedo J.M."/>
            <person name="Rodriguez-Valeron N."/>
            <person name="Garcia M.O."/>
            <person name="Vasquez D.P."/>
            <person name="Damayanti I."/>
            <person name="Sorensen P.M."/>
            <person name="Baidoo E.E."/>
            <person name="De Carvalho A.C."/>
            <person name="Riley R."/>
            <person name="Lipzen A."/>
            <person name="He G."/>
            <person name="Yan M."/>
            <person name="Haridas S."/>
            <person name="Daum C."/>
            <person name="Yoshinaga Y."/>
            <person name="Ng V."/>
            <person name="Grigoriev I.V."/>
            <person name="Munk R."/>
            <person name="Nuraida L."/>
            <person name="Wijaya C.H."/>
            <person name="Morales P.-C."/>
            <person name="Keasling J.D."/>
        </authorList>
    </citation>
    <scope>NUCLEOTIDE SEQUENCE [LARGE SCALE GENOMIC DNA]</scope>
    <source>
        <strain evidence="2 3">FGSC 2613</strain>
    </source>
</reference>
<proteinExistence type="predicted"/>
<evidence type="ECO:0000313" key="3">
    <source>
        <dbReference type="Proteomes" id="UP001451303"/>
    </source>
</evidence>
<feature type="region of interest" description="Disordered" evidence="1">
    <location>
        <begin position="79"/>
        <end position="100"/>
    </location>
</feature>